<feature type="transmembrane region" description="Helical" evidence="16">
    <location>
        <begin position="746"/>
        <end position="772"/>
    </location>
</feature>
<feature type="region of interest" description="Disordered" evidence="17">
    <location>
        <begin position="816"/>
        <end position="863"/>
    </location>
</feature>
<dbReference type="Pfam" id="PF00520">
    <property type="entry name" value="Ion_trans"/>
    <property type="match status" value="4"/>
</dbReference>
<dbReference type="GO" id="GO:0019228">
    <property type="term" value="P:neuronal action potential"/>
    <property type="evidence" value="ECO:0007669"/>
    <property type="project" value="TreeGrafter"/>
</dbReference>
<sequence>MAAPHEVEPPSAAPPPPSYAPPQSVPSSHFRLFTKESLTKIEKCIAEDTAAKELQKKKEEEDKKENKEHEKERDEDKPRPTPALEQSKPLPTRFGDFPPEYYGKPIEEIDEYYYNQYTFVVVARDKTQFRFSATNGLFCLSPFNPLRRTAVYVLTHPLFSLFVMVIILTNCVFMAMSRPCKLFAHREIFTAMYTFEVLVKILARGFILKPFTYLRDAWNWLDFVVVTLAYIQMAFPLGNLAALRTFRVLRALKTVAVVPGLKTIVGALMEAVRRLRDVMILSVFVLAIFALVGLQIYQGALKLKCIKDPDEAWLENSTMEERESWKLNESNWFRPEGAKEPLVCGLTLKSPCFSSCPPNFTCEQKGSNPNYGYTSFDNFGWAMLCAFRLMTQDYWENLYQLVIRAQGRIHIIFFILVIFMGSFYLVNLILAIVAMSYDEQQKQDQEEEEEAEHDVAMREEMDRLGYEAAMRAGTPSEYSDEYLAPTAVHGPAIDDAVSEAGFGGERRGSRRFSIVDGRGKKVEEKCIQLLFGWECSPGWYKFSHYIEIFIMDAFVDLFITLCILINTLFMGMDRPGMDAQTEDMLTYGNYIFTTIFTAEAVLKIIALSLLEYLKDKWNCFDVVIVILSLVELGLENVKGLSILRSFRLLRVFKLAKSWPTLNLLIGIIGRTLGALGNLCFVLAIIVFIFAVMGMQLFGESYNIERFPDGVPRWNFTDFLHSFMIVFRVLCGEWIESMWDCMHCFNYVCIPFFLLTMIIGNLVVLNLFLALLLSSFGAESLQQSQDDSGEPNKLQEAVKMLKKGAEMDFDLNQTHTDLGHNKAITDGRGESVPVRNGRICERDMSPSGEEESPGHHPKDPPQLRNSMMRLVKGTDKAHVGYSPVAPYGPDDRDGKVSPQNASDLENHASLCSAQVPIDANEGPDINEVKVVFVTYPDECCPKCCIRRCPCCDSFDKTKFGQMWWSFRCKMFKLVEHKYFETFIIVMICASSIALAIEDVHLQERPTLIDVLYYCDKVFTVIFVFEMLIKWCAYGFKKYFTDVWCWLDFVIVAISLISLGAEGAGMGDIGAFRALRTLRALRPLRAVSRWEGMKVVVNALIQAIPSIFHVLLVCLVFWLIFAIMGVQLFGGRFWHCIDEDGNNLNISIVNNETDCHNLNYTWVNPAVNFDNFFIAYLALLQVATFKGWIDIMQQAIDSREGQPSREIRVGMYLYFVFFIVFGSFFTLNLFIGVIIDNFNMQKKKMTGGSLEMFMSEDQKKYYNAMKKLGSKAPQKPIPKPRLKCQLFFFKLTGNQKFDIGIMMIILLNMLTMAMEHYGQSDEFTMVLKYINQVFIAIFTLECVMKLLGLRWYYFKQPWNVFDFVVVVFSILGLAMSDLVKDYFVSPTLLRVVRVFRVGRVLRLVKSAKGIRTLLFSLAVSLPALFNIGLLLFLVMFIYAVFGMSFFMHVKKSAGIDDMFNFETFSQSLILLFQISTSAGWDGVLEGITNEKDCNGTADDFKPVGDCGRAGLGVMYLVSYLVISFLVIINMYIAVILENFSQATEDVQQGLTQDDFDMYYEIWEKFDETASQFIPLEKLCEFVETLEEPLHLPHDSFLKIVSMQIPICENDRVHCVDILDALTKNFLGTEGDPGELGEISKKPDRKDYLVISNTLKRQRENYCARVIQGKWRDFVVKKKAAAACRAPWAVSVF</sequence>
<dbReference type="InterPro" id="IPR044564">
    <property type="entry name" value="Na_chnl_inactivation_gate"/>
</dbReference>
<feature type="domain" description="Ion transport" evidence="18">
    <location>
        <begin position="554"/>
        <end position="781"/>
    </location>
</feature>
<dbReference type="FunFam" id="1.10.287.70:FF:000047">
    <property type="entry name" value="Sodium channel protein"/>
    <property type="match status" value="1"/>
</dbReference>
<protein>
    <recommendedName>
        <fullName evidence="16">Sodium channel protein</fullName>
    </recommendedName>
</protein>
<dbReference type="CDD" id="cd13433">
    <property type="entry name" value="Na_channel_gate"/>
    <property type="match status" value="1"/>
</dbReference>
<evidence type="ECO:0000256" key="4">
    <source>
        <dbReference type="ARBA" id="ARBA00022475"/>
    </source>
</evidence>
<dbReference type="GO" id="GO:0005248">
    <property type="term" value="F:voltage-gated sodium channel activity"/>
    <property type="evidence" value="ECO:0007669"/>
    <property type="project" value="InterPro"/>
</dbReference>
<evidence type="ECO:0000256" key="9">
    <source>
        <dbReference type="ARBA" id="ARBA00023053"/>
    </source>
</evidence>
<feature type="domain" description="Ion transport" evidence="18">
    <location>
        <begin position="156"/>
        <end position="444"/>
    </location>
</feature>
<evidence type="ECO:0000256" key="12">
    <source>
        <dbReference type="ARBA" id="ARBA00023157"/>
    </source>
</evidence>
<comment type="function">
    <text evidence="16">Mediates the voltage-dependent sodium ion permeability of excitable membranes. Assuming opened or closed conformations in response to the voltage difference across the membrane, the protein forms a sodium-selective channel through which Na(+) ions may pass in accordance with their electrochemical gradient.</text>
</comment>
<feature type="region of interest" description="Disordered" evidence="17">
    <location>
        <begin position="879"/>
        <end position="900"/>
    </location>
</feature>
<dbReference type="FunFam" id="1.20.120.350:FF:000019">
    <property type="entry name" value="Sodium channel protein"/>
    <property type="match status" value="1"/>
</dbReference>
<evidence type="ECO:0000256" key="6">
    <source>
        <dbReference type="ARBA" id="ARBA00022737"/>
    </source>
</evidence>
<keyword evidence="7 16" id="KW-0851">Voltage-gated channel</keyword>
<dbReference type="Gene3D" id="1.20.120.350">
    <property type="entry name" value="Voltage-gated potassium channels. Chain C"/>
    <property type="match status" value="4"/>
</dbReference>
<dbReference type="FunFam" id="1.20.120.350:FF:000026">
    <property type="entry name" value="Sodium channel protein"/>
    <property type="match status" value="1"/>
</dbReference>
<dbReference type="Gene3D" id="1.10.287.70">
    <property type="match status" value="4"/>
</dbReference>
<evidence type="ECO:0000256" key="1">
    <source>
        <dbReference type="ARBA" id="ARBA00004651"/>
    </source>
</evidence>
<feature type="domain" description="Ion transport" evidence="18">
    <location>
        <begin position="1294"/>
        <end position="1543"/>
    </location>
</feature>
<evidence type="ECO:0000256" key="14">
    <source>
        <dbReference type="ARBA" id="ARBA00023201"/>
    </source>
</evidence>
<organism evidence="19">
    <name type="scientific">Capitella teleta</name>
    <name type="common">Polychaete worm</name>
    <dbReference type="NCBI Taxonomy" id="283909"/>
    <lineage>
        <taxon>Eukaryota</taxon>
        <taxon>Metazoa</taxon>
        <taxon>Spiralia</taxon>
        <taxon>Lophotrochozoa</taxon>
        <taxon>Annelida</taxon>
        <taxon>Polychaeta</taxon>
        <taxon>Sedentaria</taxon>
        <taxon>Scolecida</taxon>
        <taxon>Capitellidae</taxon>
        <taxon>Capitella</taxon>
    </lineage>
</organism>
<accession>R7TMI4</accession>
<dbReference type="STRING" id="283909.R7TMI4"/>
<dbReference type="SUPFAM" id="SSF81324">
    <property type="entry name" value="Voltage-gated potassium channels"/>
    <property type="match status" value="4"/>
</dbReference>
<dbReference type="Gene3D" id="1.10.238.10">
    <property type="entry name" value="EF-hand"/>
    <property type="match status" value="1"/>
</dbReference>
<feature type="transmembrane region" description="Helical" evidence="16">
    <location>
        <begin position="220"/>
        <end position="242"/>
    </location>
</feature>
<keyword evidence="10 16" id="KW-0406">Ion transport</keyword>
<dbReference type="FunFam" id="1.20.120.350:FF:000075">
    <property type="entry name" value="Sodium channel protein"/>
    <property type="match status" value="1"/>
</dbReference>
<evidence type="ECO:0000256" key="5">
    <source>
        <dbReference type="ARBA" id="ARBA00022692"/>
    </source>
</evidence>
<evidence type="ECO:0000256" key="3">
    <source>
        <dbReference type="ARBA" id="ARBA00022461"/>
    </source>
</evidence>
<evidence type="ECO:0000313" key="19">
    <source>
        <dbReference type="EMBL" id="ELT95078.1"/>
    </source>
</evidence>
<feature type="transmembrane region" description="Helical" evidence="16">
    <location>
        <begin position="1411"/>
        <end position="1439"/>
    </location>
</feature>
<evidence type="ECO:0000256" key="8">
    <source>
        <dbReference type="ARBA" id="ARBA00022989"/>
    </source>
</evidence>
<dbReference type="PANTHER" id="PTHR10037:SF288">
    <property type="entry name" value="SODIUM CHANNEL PROTEIN PARA"/>
    <property type="match status" value="1"/>
</dbReference>
<feature type="transmembrane region" description="Helical" evidence="16">
    <location>
        <begin position="278"/>
        <end position="297"/>
    </location>
</feature>
<name>R7TMI4_CAPTE</name>
<keyword evidence="15 16" id="KW-0407">Ion channel</keyword>
<dbReference type="EnsemblMetazoa" id="CapteT210954">
    <property type="protein sequence ID" value="CapteP210954"/>
    <property type="gene ID" value="CapteG210954"/>
</dbReference>
<feature type="transmembrane region" description="Helical" evidence="16">
    <location>
        <begin position="1047"/>
        <end position="1073"/>
    </location>
</feature>
<feature type="domain" description="Ion transport" evidence="18">
    <location>
        <begin position="975"/>
        <end position="1242"/>
    </location>
</feature>
<feature type="transmembrane region" description="Helical" evidence="16">
    <location>
        <begin position="1358"/>
        <end position="1377"/>
    </location>
</feature>
<dbReference type="PRINTS" id="PR00170">
    <property type="entry name" value="NACHANNEL"/>
</dbReference>
<dbReference type="InterPro" id="IPR027359">
    <property type="entry name" value="Volt_channel_dom_sf"/>
</dbReference>
<dbReference type="InterPro" id="IPR043203">
    <property type="entry name" value="VGCC_Ca_Na"/>
</dbReference>
<dbReference type="HOGENOM" id="CLU_000540_5_0_1"/>
<dbReference type="InterPro" id="IPR005821">
    <property type="entry name" value="Ion_trans_dom"/>
</dbReference>
<keyword evidence="21" id="KW-1185">Reference proteome</keyword>
<keyword evidence="9 16" id="KW-0915">Sodium</keyword>
<keyword evidence="13" id="KW-0325">Glycoprotein</keyword>
<evidence type="ECO:0000256" key="13">
    <source>
        <dbReference type="ARBA" id="ARBA00023180"/>
    </source>
</evidence>
<dbReference type="PANTHER" id="PTHR10037">
    <property type="entry name" value="VOLTAGE-GATED CATION CHANNEL CALCIUM AND SODIUM"/>
    <property type="match status" value="1"/>
</dbReference>
<dbReference type="OMA" id="DPFYHNQ"/>
<feature type="transmembrane region" description="Helical" evidence="16">
    <location>
        <begin position="548"/>
        <end position="569"/>
    </location>
</feature>
<dbReference type="GO" id="GO:0001518">
    <property type="term" value="C:voltage-gated sodium channel complex"/>
    <property type="evidence" value="ECO:0007669"/>
    <property type="project" value="UniProtKB-UniRule"/>
</dbReference>
<dbReference type="InterPro" id="IPR001696">
    <property type="entry name" value="Na_channel_asu"/>
</dbReference>
<reference evidence="20" key="3">
    <citation type="submission" date="2015-06" db="UniProtKB">
        <authorList>
            <consortium name="EnsemblMetazoa"/>
        </authorList>
    </citation>
    <scope>IDENTIFICATION</scope>
</reference>
<feature type="transmembrane region" description="Helical" evidence="16">
    <location>
        <begin position="188"/>
        <end position="208"/>
    </location>
</feature>
<feature type="compositionally biased region" description="Basic and acidic residues" evidence="17">
    <location>
        <begin position="851"/>
        <end position="860"/>
    </location>
</feature>
<evidence type="ECO:0000256" key="7">
    <source>
        <dbReference type="ARBA" id="ARBA00022882"/>
    </source>
</evidence>
<feature type="region of interest" description="Disordered" evidence="17">
    <location>
        <begin position="53"/>
        <end position="96"/>
    </location>
</feature>
<keyword evidence="14 16" id="KW-0739">Sodium transport</keyword>
<feature type="transmembrane region" description="Helical" evidence="16">
    <location>
        <begin position="977"/>
        <end position="995"/>
    </location>
</feature>
<reference evidence="21" key="1">
    <citation type="submission" date="2012-12" db="EMBL/GenBank/DDBJ databases">
        <authorList>
            <person name="Hellsten U."/>
            <person name="Grimwood J."/>
            <person name="Chapman J.A."/>
            <person name="Shapiro H."/>
            <person name="Aerts A."/>
            <person name="Otillar R.P."/>
            <person name="Terry A.Y."/>
            <person name="Boore J.L."/>
            <person name="Simakov O."/>
            <person name="Marletaz F."/>
            <person name="Cho S.-J."/>
            <person name="Edsinger-Gonzales E."/>
            <person name="Havlak P."/>
            <person name="Kuo D.-H."/>
            <person name="Larsson T."/>
            <person name="Lv J."/>
            <person name="Arendt D."/>
            <person name="Savage R."/>
            <person name="Osoegawa K."/>
            <person name="de Jong P."/>
            <person name="Lindberg D.R."/>
            <person name="Seaver E.C."/>
            <person name="Weisblat D.A."/>
            <person name="Putnam N.H."/>
            <person name="Grigoriev I.V."/>
            <person name="Rokhsar D.S."/>
        </authorList>
    </citation>
    <scope>NUCLEOTIDE SEQUENCE</scope>
    <source>
        <strain evidence="21">I ESC-2004</strain>
    </source>
</reference>
<proteinExistence type="inferred from homology"/>
<keyword evidence="2 16" id="KW-0813">Transport</keyword>
<evidence type="ECO:0000256" key="11">
    <source>
        <dbReference type="ARBA" id="ARBA00023136"/>
    </source>
</evidence>
<feature type="transmembrane region" description="Helical" evidence="16">
    <location>
        <begin position="590"/>
        <end position="610"/>
    </location>
</feature>
<comment type="similarity">
    <text evidence="16">Belongs to the sodium channel (TC 1.A.1.10) family.</text>
</comment>
<feature type="transmembrane region" description="Helical" evidence="16">
    <location>
        <begin position="1327"/>
        <end position="1346"/>
    </location>
</feature>
<evidence type="ECO:0000256" key="17">
    <source>
        <dbReference type="SAM" id="MobiDB-lite"/>
    </source>
</evidence>
<feature type="compositionally biased region" description="Basic and acidic residues" evidence="17">
    <location>
        <begin position="816"/>
        <end position="828"/>
    </location>
</feature>
<dbReference type="GO" id="GO:0086010">
    <property type="term" value="P:membrane depolarization during action potential"/>
    <property type="evidence" value="ECO:0007669"/>
    <property type="project" value="TreeGrafter"/>
</dbReference>
<feature type="compositionally biased region" description="Pro residues" evidence="17">
    <location>
        <begin position="11"/>
        <end position="24"/>
    </location>
</feature>
<dbReference type="OrthoDB" id="2984333at2759"/>
<evidence type="ECO:0000256" key="15">
    <source>
        <dbReference type="ARBA" id="ARBA00023303"/>
    </source>
</evidence>
<keyword evidence="6" id="KW-0677">Repeat</keyword>
<evidence type="ECO:0000256" key="16">
    <source>
        <dbReference type="RuleBase" id="RU361132"/>
    </source>
</evidence>
<feature type="transmembrane region" description="Helical" evidence="16">
    <location>
        <begin position="1295"/>
        <end position="1315"/>
    </location>
</feature>
<keyword evidence="5 16" id="KW-0812">Transmembrane</keyword>
<feature type="compositionally biased region" description="Basic and acidic residues" evidence="17">
    <location>
        <begin position="53"/>
        <end position="79"/>
    </location>
</feature>
<evidence type="ECO:0000259" key="18">
    <source>
        <dbReference type="Pfam" id="PF00520"/>
    </source>
</evidence>
<feature type="transmembrane region" description="Helical" evidence="16">
    <location>
        <begin position="1210"/>
        <end position="1233"/>
    </location>
</feature>
<comment type="subcellular location">
    <subcellularLocation>
        <location evidence="1 16">Cell membrane</location>
        <topology evidence="1 16">Multi-pass membrane protein</topology>
    </subcellularLocation>
</comment>
<feature type="region of interest" description="Disordered" evidence="17">
    <location>
        <begin position="1"/>
        <end position="30"/>
    </location>
</feature>
<gene>
    <name evidence="19" type="ORF">CAPTEDRAFT_210954</name>
</gene>
<feature type="transmembrane region" description="Helical" evidence="16">
    <location>
        <begin position="150"/>
        <end position="176"/>
    </location>
</feature>
<comment type="caution">
    <text evidence="16">Lacks conserved residue(s) required for the propagation of feature annotation.</text>
</comment>
<dbReference type="FunFam" id="1.10.287.70:FF:000046">
    <property type="entry name" value="Sodium channel protein"/>
    <property type="match status" value="1"/>
</dbReference>
<feature type="transmembrane region" description="Helical" evidence="16">
    <location>
        <begin position="674"/>
        <end position="698"/>
    </location>
</feature>
<keyword evidence="4" id="KW-1003">Cell membrane</keyword>
<evidence type="ECO:0000313" key="21">
    <source>
        <dbReference type="Proteomes" id="UP000014760"/>
    </source>
</evidence>
<keyword evidence="11 16" id="KW-0472">Membrane</keyword>
<dbReference type="FunFam" id="1.20.120.350:FF:000023">
    <property type="entry name" value="Sodium channel protein"/>
    <property type="match status" value="1"/>
</dbReference>
<keyword evidence="8 16" id="KW-1133">Transmembrane helix</keyword>
<feature type="transmembrane region" description="Helical" evidence="16">
    <location>
        <begin position="718"/>
        <end position="734"/>
    </location>
</feature>
<feature type="transmembrane region" description="Helical" evidence="16">
    <location>
        <begin position="1514"/>
        <end position="1534"/>
    </location>
</feature>
<dbReference type="EMBL" id="AMQN01011978">
    <property type="status" value="NOT_ANNOTATED_CDS"/>
    <property type="molecule type" value="Genomic_DNA"/>
</dbReference>
<feature type="transmembrane region" description="Helical" evidence="16">
    <location>
        <begin position="1016"/>
        <end position="1035"/>
    </location>
</feature>
<evidence type="ECO:0000313" key="20">
    <source>
        <dbReference type="EnsemblMetazoa" id="CapteP210954"/>
    </source>
</evidence>
<evidence type="ECO:0000256" key="10">
    <source>
        <dbReference type="ARBA" id="ARBA00023065"/>
    </source>
</evidence>
<evidence type="ECO:0000256" key="2">
    <source>
        <dbReference type="ARBA" id="ARBA00022448"/>
    </source>
</evidence>
<dbReference type="FunCoup" id="R7TMI4">
    <property type="interactions" value="248"/>
</dbReference>
<dbReference type="Proteomes" id="UP000014760">
    <property type="component" value="Unassembled WGS sequence"/>
</dbReference>
<reference evidence="19 21" key="2">
    <citation type="journal article" date="2013" name="Nature">
        <title>Insights into bilaterian evolution from three spiralian genomes.</title>
        <authorList>
            <person name="Simakov O."/>
            <person name="Marletaz F."/>
            <person name="Cho S.J."/>
            <person name="Edsinger-Gonzales E."/>
            <person name="Havlak P."/>
            <person name="Hellsten U."/>
            <person name="Kuo D.H."/>
            <person name="Larsson T."/>
            <person name="Lv J."/>
            <person name="Arendt D."/>
            <person name="Savage R."/>
            <person name="Osoegawa K."/>
            <person name="de Jong P."/>
            <person name="Grimwood J."/>
            <person name="Chapman J.A."/>
            <person name="Shapiro H."/>
            <person name="Aerts A."/>
            <person name="Otillar R.P."/>
            <person name="Terry A.Y."/>
            <person name="Boore J.L."/>
            <person name="Grigoriev I.V."/>
            <person name="Lindberg D.R."/>
            <person name="Seaver E.C."/>
            <person name="Weisblat D.A."/>
            <person name="Putnam N.H."/>
            <person name="Rokhsar D.S."/>
        </authorList>
    </citation>
    <scope>NUCLEOTIDE SEQUENCE</scope>
    <source>
        <strain evidence="19 21">I ESC-2004</strain>
    </source>
</reference>
<feature type="transmembrane region" description="Helical" evidence="16">
    <location>
        <begin position="1093"/>
        <end position="1122"/>
    </location>
</feature>
<dbReference type="EMBL" id="KB309218">
    <property type="protein sequence ID" value="ELT95078.1"/>
    <property type="molecule type" value="Genomic_DNA"/>
</dbReference>
<keyword evidence="3 16" id="KW-0894">Sodium channel</keyword>
<keyword evidence="12" id="KW-1015">Disulfide bond</keyword>
<feature type="transmembrane region" description="Helical" evidence="16">
    <location>
        <begin position="411"/>
        <end position="437"/>
    </location>
</feature>